<sequence>MSHTLFLMRHAKAESHSRVSDINRELAPRGRQQARDAGLELADRGIQLVLCSSSVRTRQTYEGLFLRGPDGEPVPVQYMEALYLGSAELIRQRISEITDDISSLLVIGHSPGIPNLASDLAWASAPQEADRIGCWFPTAAYTEFTIDVGWSALADSDEGAHLAHVQRPKHAV</sequence>
<dbReference type="CDD" id="cd07067">
    <property type="entry name" value="HP_PGM_like"/>
    <property type="match status" value="1"/>
</dbReference>
<protein>
    <submittedName>
        <fullName evidence="1">Histidine phosphatase family protein</fullName>
    </submittedName>
</protein>
<organism evidence="1 2">
    <name type="scientific">Brooklawnia propionicigenes</name>
    <dbReference type="NCBI Taxonomy" id="3041175"/>
    <lineage>
        <taxon>Bacteria</taxon>
        <taxon>Bacillati</taxon>
        <taxon>Actinomycetota</taxon>
        <taxon>Actinomycetes</taxon>
        <taxon>Propionibacteriales</taxon>
        <taxon>Propionibacteriaceae</taxon>
        <taxon>Brooklawnia</taxon>
    </lineage>
</organism>
<dbReference type="Proteomes" id="UP001431656">
    <property type="component" value="Chromosome"/>
</dbReference>
<dbReference type="AlphaFoldDB" id="A0AAN0MFT4"/>
<reference evidence="1" key="1">
    <citation type="journal article" date="2024" name="Int. J. Syst. Evol. Microbiol.">
        <title>Brooklawnia propionicigenes sp. nov., a facultatively anaerobic, propionate-producing bacterium isolated from a methanogenic reactor treating waste from cattle farms.</title>
        <authorList>
            <person name="Akita Y."/>
            <person name="Ueki A."/>
            <person name="Tonouchi A."/>
            <person name="Sugawara Y."/>
            <person name="Honma S."/>
            <person name="Kaku N."/>
            <person name="Ueki K."/>
        </authorList>
    </citation>
    <scope>NUCLEOTIDE SEQUENCE</scope>
    <source>
        <strain evidence="1">SH051</strain>
    </source>
</reference>
<dbReference type="InterPro" id="IPR013078">
    <property type="entry name" value="His_Pase_superF_clade-1"/>
</dbReference>
<name>A0AAN0MFT4_9ACTN</name>
<dbReference type="SMART" id="SM00855">
    <property type="entry name" value="PGAM"/>
    <property type="match status" value="1"/>
</dbReference>
<evidence type="ECO:0000313" key="2">
    <source>
        <dbReference type="Proteomes" id="UP001431656"/>
    </source>
</evidence>
<dbReference type="KEGG" id="broo:brsh051_08700"/>
<dbReference type="PANTHER" id="PTHR47623:SF1">
    <property type="entry name" value="OS09G0287300 PROTEIN"/>
    <property type="match status" value="1"/>
</dbReference>
<dbReference type="SUPFAM" id="SSF53254">
    <property type="entry name" value="Phosphoglycerate mutase-like"/>
    <property type="match status" value="1"/>
</dbReference>
<dbReference type="InterPro" id="IPR029033">
    <property type="entry name" value="His_PPase_superfam"/>
</dbReference>
<dbReference type="Pfam" id="PF00300">
    <property type="entry name" value="His_Phos_1"/>
    <property type="match status" value="1"/>
</dbReference>
<dbReference type="EMBL" id="AP028056">
    <property type="protein sequence ID" value="BEH01589.1"/>
    <property type="molecule type" value="Genomic_DNA"/>
</dbReference>
<dbReference type="PANTHER" id="PTHR47623">
    <property type="entry name" value="OS09G0287300 PROTEIN"/>
    <property type="match status" value="1"/>
</dbReference>
<gene>
    <name evidence="1" type="ORF">brsh051_08700</name>
</gene>
<proteinExistence type="predicted"/>
<accession>A0AAN0MFT4</accession>
<keyword evidence="2" id="KW-1185">Reference proteome</keyword>
<dbReference type="RefSeq" id="WP_286267936.1">
    <property type="nucleotide sequence ID" value="NZ_AP028056.1"/>
</dbReference>
<evidence type="ECO:0000313" key="1">
    <source>
        <dbReference type="EMBL" id="BEH01589.1"/>
    </source>
</evidence>
<dbReference type="Gene3D" id="3.40.50.1240">
    <property type="entry name" value="Phosphoglycerate mutase-like"/>
    <property type="match status" value="1"/>
</dbReference>